<dbReference type="KEGG" id="slr:L21SP2_0681"/>
<gene>
    <name evidence="1" type="ORF">L21SP2_0681</name>
</gene>
<dbReference type="Proteomes" id="UP000018680">
    <property type="component" value="Chromosome"/>
</dbReference>
<evidence type="ECO:0000313" key="2">
    <source>
        <dbReference type="Proteomes" id="UP000018680"/>
    </source>
</evidence>
<name>V5WE82_9SPIO</name>
<organism evidence="1 2">
    <name type="scientific">Salinispira pacifica</name>
    <dbReference type="NCBI Taxonomy" id="1307761"/>
    <lineage>
        <taxon>Bacteria</taxon>
        <taxon>Pseudomonadati</taxon>
        <taxon>Spirochaetota</taxon>
        <taxon>Spirochaetia</taxon>
        <taxon>Spirochaetales</taxon>
        <taxon>Spirochaetaceae</taxon>
        <taxon>Salinispira</taxon>
    </lineage>
</organism>
<accession>V5WE82</accession>
<reference evidence="1 2" key="1">
    <citation type="journal article" date="2015" name="Stand. Genomic Sci.">
        <title>Complete genome sequence and description of Salinispira pacifica gen. nov., sp. nov., a novel spirochaete isolated form a hypersaline microbial mat.</title>
        <authorList>
            <person name="Ben Hania W."/>
            <person name="Joseph M."/>
            <person name="Schumann P."/>
            <person name="Bunk B."/>
            <person name="Fiebig A."/>
            <person name="Sproer C."/>
            <person name="Klenk H.P."/>
            <person name="Fardeau M.L."/>
            <person name="Spring S."/>
        </authorList>
    </citation>
    <scope>NUCLEOTIDE SEQUENCE [LARGE SCALE GENOMIC DNA]</scope>
    <source>
        <strain evidence="1 2">L21-RPul-D2</strain>
    </source>
</reference>
<evidence type="ECO:0000313" key="1">
    <source>
        <dbReference type="EMBL" id="AHC14108.1"/>
    </source>
</evidence>
<dbReference type="HOGENOM" id="CLU_3173003_0_0_12"/>
<sequence length="47" mass="5161">MTTPWEWQESSVVTMTAVMSISDHSPASNGISAPLVIRNDYSFSLSE</sequence>
<dbReference type="AlphaFoldDB" id="V5WE82"/>
<keyword evidence="2" id="KW-1185">Reference proteome</keyword>
<dbReference type="EMBL" id="CP006939">
    <property type="protein sequence ID" value="AHC14108.1"/>
    <property type="molecule type" value="Genomic_DNA"/>
</dbReference>
<dbReference type="STRING" id="1307761.L21SP2_0681"/>
<protein>
    <submittedName>
        <fullName evidence="1">Uncharacterized protein</fullName>
    </submittedName>
</protein>
<proteinExistence type="predicted"/>